<dbReference type="EMBL" id="LWMS01000031">
    <property type="protein sequence ID" value="PWL08110.1"/>
    <property type="molecule type" value="Genomic_DNA"/>
</dbReference>
<evidence type="ECO:0000313" key="11">
    <source>
        <dbReference type="EMBL" id="PWL08110.1"/>
    </source>
</evidence>
<dbReference type="SUPFAM" id="SSF160240">
    <property type="entry name" value="Cation efflux protein cytoplasmic domain-like"/>
    <property type="match status" value="1"/>
</dbReference>
<feature type="domain" description="Cation efflux protein cytoplasmic" evidence="9">
    <location>
        <begin position="225"/>
        <end position="297"/>
    </location>
</feature>
<keyword evidence="4 7" id="KW-0812">Transmembrane</keyword>
<dbReference type="Proteomes" id="UP000217528">
    <property type="component" value="Unassembled WGS sequence"/>
</dbReference>
<reference evidence="10 12" key="2">
    <citation type="journal article" date="2017" name="BMC Genomics">
        <title>Genomic analysis of methanogenic archaea reveals a shift towards energy conservation.</title>
        <authorList>
            <person name="Gilmore S.P."/>
            <person name="Henske J.K."/>
            <person name="Sexton J.A."/>
            <person name="Solomon K.V."/>
            <person name="Seppala S."/>
            <person name="Yoo J.I."/>
            <person name="Huyett L.M."/>
            <person name="Pressman A."/>
            <person name="Cogan J.Z."/>
            <person name="Kivenson V."/>
            <person name="Peng X."/>
            <person name="Tan Y."/>
            <person name="Valentine D.L."/>
            <person name="O'Malley M.A."/>
        </authorList>
    </citation>
    <scope>NUCLEOTIDE SEQUENCE [LARGE SCALE GENOMIC DNA]</scope>
    <source>
        <strain evidence="10 12">1R-7</strain>
    </source>
</reference>
<dbReference type="GO" id="GO:0015341">
    <property type="term" value="F:zinc efflux antiporter activity"/>
    <property type="evidence" value="ECO:0007669"/>
    <property type="project" value="TreeGrafter"/>
</dbReference>
<comment type="similarity">
    <text evidence="2">Belongs to the cation diffusion facilitator (CDF) transporter (TC 2.A.4) family.</text>
</comment>
<dbReference type="InterPro" id="IPR027470">
    <property type="entry name" value="Cation_efflux_CTD"/>
</dbReference>
<dbReference type="AlphaFoldDB" id="A0A2A2HE12"/>
<organism evidence="10 12">
    <name type="scientific">Methanosphaera cuniculi</name>
    <dbReference type="NCBI Taxonomy" id="1077256"/>
    <lineage>
        <taxon>Archaea</taxon>
        <taxon>Methanobacteriati</taxon>
        <taxon>Methanobacteriota</taxon>
        <taxon>Methanomada group</taxon>
        <taxon>Methanobacteria</taxon>
        <taxon>Methanobacteriales</taxon>
        <taxon>Methanobacteriaceae</taxon>
        <taxon>Methanosphaera</taxon>
    </lineage>
</organism>
<dbReference type="GO" id="GO:0005886">
    <property type="term" value="C:plasma membrane"/>
    <property type="evidence" value="ECO:0007669"/>
    <property type="project" value="TreeGrafter"/>
</dbReference>
<keyword evidence="6 7" id="KW-0472">Membrane</keyword>
<dbReference type="RefSeq" id="WP_095608453.1">
    <property type="nucleotide sequence ID" value="NZ_LMVN01000011.1"/>
</dbReference>
<evidence type="ECO:0000256" key="6">
    <source>
        <dbReference type="ARBA" id="ARBA00023136"/>
    </source>
</evidence>
<evidence type="ECO:0000313" key="12">
    <source>
        <dbReference type="Proteomes" id="UP000217528"/>
    </source>
</evidence>
<feature type="domain" description="Cation efflux protein transmembrane" evidence="8">
    <location>
        <begin position="25"/>
        <end position="218"/>
    </location>
</feature>
<dbReference type="PANTHER" id="PTHR43840">
    <property type="entry name" value="MITOCHONDRIAL METAL TRANSPORTER 1-RELATED"/>
    <property type="match status" value="1"/>
</dbReference>
<feature type="transmembrane region" description="Helical" evidence="7">
    <location>
        <begin position="170"/>
        <end position="187"/>
    </location>
</feature>
<dbReference type="InterPro" id="IPR002524">
    <property type="entry name" value="Cation_efflux"/>
</dbReference>
<dbReference type="Pfam" id="PF01545">
    <property type="entry name" value="Cation_efflux"/>
    <property type="match status" value="1"/>
</dbReference>
<accession>A0A2A2HE12</accession>
<feature type="transmembrane region" description="Helical" evidence="7">
    <location>
        <begin position="193"/>
        <end position="211"/>
    </location>
</feature>
<dbReference type="GO" id="GO:0015086">
    <property type="term" value="F:cadmium ion transmembrane transporter activity"/>
    <property type="evidence" value="ECO:0007669"/>
    <property type="project" value="TreeGrafter"/>
</dbReference>
<keyword evidence="5 7" id="KW-1133">Transmembrane helix</keyword>
<dbReference type="Gene3D" id="1.20.1510.10">
    <property type="entry name" value="Cation efflux protein transmembrane domain"/>
    <property type="match status" value="1"/>
</dbReference>
<feature type="transmembrane region" description="Helical" evidence="7">
    <location>
        <begin position="120"/>
        <end position="146"/>
    </location>
</feature>
<comment type="caution">
    <text evidence="10">The sequence shown here is derived from an EMBL/GenBank/DDBJ whole genome shotgun (WGS) entry which is preliminary data.</text>
</comment>
<evidence type="ECO:0000259" key="8">
    <source>
        <dbReference type="Pfam" id="PF01545"/>
    </source>
</evidence>
<evidence type="ECO:0000256" key="5">
    <source>
        <dbReference type="ARBA" id="ARBA00022989"/>
    </source>
</evidence>
<reference evidence="11 13" key="1">
    <citation type="submission" date="2016-04" db="EMBL/GenBank/DDBJ databases">
        <title>Genome sequence of Methanosphaera cuniculi DSM 4103.</title>
        <authorList>
            <person name="Poehlein A."/>
            <person name="Seedorf H."/>
            <person name="Daniel R."/>
        </authorList>
    </citation>
    <scope>NUCLEOTIDE SEQUENCE [LARGE SCALE GENOMIC DNA]</scope>
    <source>
        <strain evidence="11 13">DSM 4103</strain>
    </source>
</reference>
<dbReference type="InterPro" id="IPR036837">
    <property type="entry name" value="Cation_efflux_CTD_sf"/>
</dbReference>
<dbReference type="SUPFAM" id="SSF161111">
    <property type="entry name" value="Cation efflux protein transmembrane domain-like"/>
    <property type="match status" value="1"/>
</dbReference>
<evidence type="ECO:0000256" key="2">
    <source>
        <dbReference type="ARBA" id="ARBA00008114"/>
    </source>
</evidence>
<keyword evidence="3" id="KW-0813">Transport</keyword>
<dbReference type="GO" id="GO:0015093">
    <property type="term" value="F:ferrous iron transmembrane transporter activity"/>
    <property type="evidence" value="ECO:0007669"/>
    <property type="project" value="TreeGrafter"/>
</dbReference>
<keyword evidence="12" id="KW-1185">Reference proteome</keyword>
<evidence type="ECO:0000256" key="3">
    <source>
        <dbReference type="ARBA" id="ARBA00022448"/>
    </source>
</evidence>
<evidence type="ECO:0000256" key="4">
    <source>
        <dbReference type="ARBA" id="ARBA00022692"/>
    </source>
</evidence>
<dbReference type="Pfam" id="PF16916">
    <property type="entry name" value="ZT_dimer"/>
    <property type="match status" value="1"/>
</dbReference>
<feature type="transmembrane region" description="Helical" evidence="7">
    <location>
        <begin position="55"/>
        <end position="72"/>
    </location>
</feature>
<dbReference type="GO" id="GO:0006882">
    <property type="term" value="P:intracellular zinc ion homeostasis"/>
    <property type="evidence" value="ECO:0007669"/>
    <property type="project" value="TreeGrafter"/>
</dbReference>
<name>A0A2A2HE12_9EURY</name>
<dbReference type="Gene3D" id="3.30.70.1350">
    <property type="entry name" value="Cation efflux protein, cytoplasmic domain"/>
    <property type="match status" value="1"/>
</dbReference>
<evidence type="ECO:0000313" key="10">
    <source>
        <dbReference type="EMBL" id="PAV07568.1"/>
    </source>
</evidence>
<dbReference type="FunFam" id="1.20.1510.10:FF:000006">
    <property type="entry name" value="Divalent cation efflux transporter"/>
    <property type="match status" value="1"/>
</dbReference>
<dbReference type="OrthoDB" id="8907at2157"/>
<dbReference type="EMBL" id="LMVN01000011">
    <property type="protein sequence ID" value="PAV07568.1"/>
    <property type="molecule type" value="Genomic_DNA"/>
</dbReference>
<dbReference type="Proteomes" id="UP000246004">
    <property type="component" value="Unassembled WGS sequence"/>
</dbReference>
<proteinExistence type="inferred from homology"/>
<protein>
    <submittedName>
        <fullName evidence="11">Ferrous-iron efflux pump FieF</fullName>
    </submittedName>
</protein>
<sequence>MEETQGSIHENNTDDEYYTKVNRVLILVLVLNLFVAFAKIMTGCFYNILSMVSDGYDSFFDGISNITGIIAIRFAKKPHDKEHRYGHSKFETLASIFIALMLFYVSFEILHSVIDRFQGIGIPTVTPLSFIILTSTLVINILVAVYENRKGKELKSDILISDSKHTKSDVYATTIILIGMIFIKIGLPILDPLLSIVMAVIIIKTGLGIVYENVNILMDKEMIDDKQISDICLADDNILDIHNVRTHGTPANIYMDMHMVVKSDLTLEEAHILSHKYEDIIKTEIPEIKDVLIHFEPDDEIDDKIIYT</sequence>
<feature type="transmembrane region" description="Helical" evidence="7">
    <location>
        <begin position="93"/>
        <end position="114"/>
    </location>
</feature>
<gene>
    <name evidence="11" type="primary">fieF</name>
    <name evidence="10" type="ORF">ASJ82_07790</name>
    <name evidence="11" type="ORF">MSCUN_10410</name>
</gene>
<evidence type="ECO:0000256" key="1">
    <source>
        <dbReference type="ARBA" id="ARBA00004141"/>
    </source>
</evidence>
<feature type="transmembrane region" description="Helical" evidence="7">
    <location>
        <begin position="24"/>
        <end position="49"/>
    </location>
</feature>
<dbReference type="InterPro" id="IPR058533">
    <property type="entry name" value="Cation_efflux_TM"/>
</dbReference>
<evidence type="ECO:0000256" key="7">
    <source>
        <dbReference type="SAM" id="Phobius"/>
    </source>
</evidence>
<evidence type="ECO:0000259" key="9">
    <source>
        <dbReference type="Pfam" id="PF16916"/>
    </source>
</evidence>
<dbReference type="InterPro" id="IPR050291">
    <property type="entry name" value="CDF_Transporter"/>
</dbReference>
<evidence type="ECO:0000313" key="13">
    <source>
        <dbReference type="Proteomes" id="UP000246004"/>
    </source>
</evidence>
<dbReference type="InterPro" id="IPR027469">
    <property type="entry name" value="Cation_efflux_TMD_sf"/>
</dbReference>
<dbReference type="NCBIfam" id="TIGR01297">
    <property type="entry name" value="CDF"/>
    <property type="match status" value="1"/>
</dbReference>
<dbReference type="PANTHER" id="PTHR43840:SF15">
    <property type="entry name" value="MITOCHONDRIAL METAL TRANSPORTER 1-RELATED"/>
    <property type="match status" value="1"/>
</dbReference>
<comment type="subcellular location">
    <subcellularLocation>
        <location evidence="1">Membrane</location>
        <topology evidence="1">Multi-pass membrane protein</topology>
    </subcellularLocation>
</comment>